<feature type="chain" id="PRO_5012391688" evidence="6">
    <location>
        <begin position="29"/>
        <end position="699"/>
    </location>
</feature>
<dbReference type="PRINTS" id="PR01010">
    <property type="entry name" value="FLGPRINGFLGI"/>
</dbReference>
<keyword evidence="7" id="KW-0969">Cilium</keyword>
<dbReference type="OrthoDB" id="232006at2"/>
<dbReference type="InterPro" id="IPR001782">
    <property type="entry name" value="Flag_FlgI"/>
</dbReference>
<feature type="compositionally biased region" description="Basic and acidic residues" evidence="5">
    <location>
        <begin position="618"/>
        <end position="669"/>
    </location>
</feature>
<reference evidence="8" key="1">
    <citation type="submission" date="2016-12" db="EMBL/GenBank/DDBJ databases">
        <title>Comparative genomics of four Isosphaeraceae planctomycetes: a common pool of plasmids and glycoside hydrolase genes.</title>
        <authorList>
            <person name="Ivanova A."/>
        </authorList>
    </citation>
    <scope>NUCLEOTIDE SEQUENCE [LARGE SCALE GENOMIC DNA]</scope>
    <source>
        <strain evidence="8">PX4</strain>
    </source>
</reference>
<feature type="compositionally biased region" description="Basic and acidic residues" evidence="5">
    <location>
        <begin position="599"/>
        <end position="609"/>
    </location>
</feature>
<keyword evidence="8" id="KW-1185">Reference proteome</keyword>
<gene>
    <name evidence="7" type="primary">flgI</name>
    <name evidence="7" type="ORF">BSF38_02669</name>
</gene>
<dbReference type="RefSeq" id="WP_076346316.1">
    <property type="nucleotide sequence ID" value="NZ_CP019082.1"/>
</dbReference>
<keyword evidence="7" id="KW-0966">Cell projection</keyword>
<dbReference type="STRING" id="1387353.BSF38_02669"/>
<evidence type="ECO:0000256" key="2">
    <source>
        <dbReference type="ARBA" id="ARBA00004117"/>
    </source>
</evidence>
<keyword evidence="3 6" id="KW-0732">Signal</keyword>
<dbReference type="PANTHER" id="PTHR30381:SF0">
    <property type="entry name" value="FLAGELLAR P-RING PROTEIN"/>
    <property type="match status" value="1"/>
</dbReference>
<keyword evidence="4" id="KW-0975">Bacterial flagellum</keyword>
<dbReference type="InterPro" id="IPR011989">
    <property type="entry name" value="ARM-like"/>
</dbReference>
<comment type="subcellular location">
    <subcellularLocation>
        <location evidence="2">Bacterial flagellum basal body</location>
    </subcellularLocation>
</comment>
<dbReference type="GO" id="GO:0071973">
    <property type="term" value="P:bacterial-type flagellum-dependent cell motility"/>
    <property type="evidence" value="ECO:0007669"/>
    <property type="project" value="InterPro"/>
</dbReference>
<protein>
    <submittedName>
        <fullName evidence="7">Flagellar P-ring protein</fullName>
    </submittedName>
</protein>
<dbReference type="GO" id="GO:0030288">
    <property type="term" value="C:outer membrane-bounded periplasmic space"/>
    <property type="evidence" value="ECO:0007669"/>
    <property type="project" value="InterPro"/>
</dbReference>
<dbReference type="AlphaFoldDB" id="A0A1U7CQE6"/>
<dbReference type="SUPFAM" id="SSF48371">
    <property type="entry name" value="ARM repeat"/>
    <property type="match status" value="1"/>
</dbReference>
<evidence type="ECO:0000313" key="8">
    <source>
        <dbReference type="Proteomes" id="UP000186309"/>
    </source>
</evidence>
<proteinExistence type="predicted"/>
<keyword evidence="7" id="KW-0282">Flagellum</keyword>
<feature type="compositionally biased region" description="Basic and acidic residues" evidence="5">
    <location>
        <begin position="689"/>
        <end position="699"/>
    </location>
</feature>
<accession>A0A1U7CQE6</accession>
<evidence type="ECO:0000313" key="7">
    <source>
        <dbReference type="EMBL" id="APW61165.1"/>
    </source>
</evidence>
<organism evidence="7 8">
    <name type="scientific">Paludisphaera borealis</name>
    <dbReference type="NCBI Taxonomy" id="1387353"/>
    <lineage>
        <taxon>Bacteria</taxon>
        <taxon>Pseudomonadati</taxon>
        <taxon>Planctomycetota</taxon>
        <taxon>Planctomycetia</taxon>
        <taxon>Isosphaerales</taxon>
        <taxon>Isosphaeraceae</taxon>
        <taxon>Paludisphaera</taxon>
    </lineage>
</organism>
<evidence type="ECO:0000256" key="4">
    <source>
        <dbReference type="ARBA" id="ARBA00023143"/>
    </source>
</evidence>
<name>A0A1U7CQE6_9BACT</name>
<dbReference type="Proteomes" id="UP000186309">
    <property type="component" value="Chromosome"/>
</dbReference>
<dbReference type="InterPro" id="IPR016024">
    <property type="entry name" value="ARM-type_fold"/>
</dbReference>
<feature type="signal peptide" evidence="6">
    <location>
        <begin position="1"/>
        <end position="28"/>
    </location>
</feature>
<evidence type="ECO:0000256" key="5">
    <source>
        <dbReference type="SAM" id="MobiDB-lite"/>
    </source>
</evidence>
<feature type="region of interest" description="Disordered" evidence="5">
    <location>
        <begin position="599"/>
        <end position="699"/>
    </location>
</feature>
<evidence type="ECO:0000256" key="3">
    <source>
        <dbReference type="ARBA" id="ARBA00022729"/>
    </source>
</evidence>
<dbReference type="GO" id="GO:0009428">
    <property type="term" value="C:bacterial-type flagellum basal body, distal rod, P ring"/>
    <property type="evidence" value="ECO:0007669"/>
    <property type="project" value="InterPro"/>
</dbReference>
<dbReference type="KEGG" id="pbor:BSF38_02669"/>
<comment type="function">
    <text evidence="1">Assembles around the rod to form the L-ring and probably protects the motor/basal body from shearing forces during rotation.</text>
</comment>
<dbReference type="Gene3D" id="1.25.10.10">
    <property type="entry name" value="Leucine-rich Repeat Variant"/>
    <property type="match status" value="1"/>
</dbReference>
<dbReference type="EMBL" id="CP019082">
    <property type="protein sequence ID" value="APW61165.1"/>
    <property type="molecule type" value="Genomic_DNA"/>
</dbReference>
<dbReference type="PANTHER" id="PTHR30381">
    <property type="entry name" value="FLAGELLAR P-RING PERIPLASMIC PROTEIN FLGI"/>
    <property type="match status" value="1"/>
</dbReference>
<dbReference type="Pfam" id="PF02119">
    <property type="entry name" value="FlgI"/>
    <property type="match status" value="1"/>
</dbReference>
<sequence length="699" mass="74814">MWRTVPRLTWAVGAVVALATLAGNQVGAAGPLGKKRATAPPPKAEETVGDLASVFKGGEITVEGVGLVAGLENTGGDIPPSWFRTQLVDEMSKAGVEHASELIQNKQFAPVIVRMKIPTGAAPKDRFDVEVVLPPASAAKSLAGGYLMTTRLREVLVAGGTPRTGSDMAMAMGPVMTGSAQNPGDLKSGRVLGAGRVKKDYPYKLLLGENKRSIRNAGLMEKVVNERFHQNEKGQQKGAATAKSDSNLVLKVPDIYHQNQERFFRVVQLLPMIDTPALREQRMAGAAKELLDPKTSGVAALKLEALGPSASEALGAGLKHADPEVRFFAAEALAYLDDAAGVEMLGQTAITHKQFRAYALAALAAMEDDSARIKLRKLLDQPEMEVRYGAFNALRTLDEHDAALGQVKILDDPYKDEEIDPEAPDAMALAIASARRPRPEDPFALYIVETEGPPVVHVSRSRRSEIVVFGRGQKLQTPIVLGSGPVLLNAALNDDELDISKIVPSKFGDADVKVRSSLEIGEVIRHVANMGSTYPEVIAILEAAQKQKNLPGPLFVDSVPVSTVEYFEKSILGATTPKKDAAVQKTASGSRLRKMFNFRDRSSAEDDGKPASAAAKSPKSETSKTDAKDKPAETGKADDDAKDKPDVSDKTDAKTDASDKPAAKKDDSLQKTGGAAKSDDDSTSTSRFRFLDRLRGRGE</sequence>
<dbReference type="GO" id="GO:0005198">
    <property type="term" value="F:structural molecule activity"/>
    <property type="evidence" value="ECO:0007669"/>
    <property type="project" value="InterPro"/>
</dbReference>
<evidence type="ECO:0000256" key="1">
    <source>
        <dbReference type="ARBA" id="ARBA00002591"/>
    </source>
</evidence>
<evidence type="ECO:0000256" key="6">
    <source>
        <dbReference type="SAM" id="SignalP"/>
    </source>
</evidence>